<dbReference type="OrthoDB" id="9807496at2"/>
<dbReference type="KEGG" id="caby:Cabys_438"/>
<reference evidence="2 5" key="2">
    <citation type="submission" date="2016-11" db="EMBL/GenBank/DDBJ databases">
        <title>Genomic analysis of Caldithrix abyssi and proposal of a novel bacterial phylum Caldithrichaeota.</title>
        <authorList>
            <person name="Kublanov I."/>
            <person name="Sigalova O."/>
            <person name="Gavrilov S."/>
            <person name="Lebedinsky A."/>
            <person name="Ivanova N."/>
            <person name="Daum C."/>
            <person name="Reddy T."/>
            <person name="Klenk H.P."/>
            <person name="Goker M."/>
            <person name="Reva O."/>
            <person name="Miroshnichenko M."/>
            <person name="Kyprides N."/>
            <person name="Woyke T."/>
            <person name="Gelfand M."/>
        </authorList>
    </citation>
    <scope>NUCLEOTIDE SEQUENCE [LARGE SCALE GENOMIC DNA]</scope>
    <source>
        <strain evidence="2 5">LF13</strain>
    </source>
</reference>
<gene>
    <name evidence="2" type="ORF">Cabys_438</name>
    <name evidence="3" type="ORF">Calab_1708</name>
</gene>
<evidence type="ECO:0000313" key="2">
    <source>
        <dbReference type="EMBL" id="APF17189.1"/>
    </source>
</evidence>
<dbReference type="Pfam" id="PF13860">
    <property type="entry name" value="FlgD_ig"/>
    <property type="match status" value="1"/>
</dbReference>
<keyword evidence="4" id="KW-1185">Reference proteome</keyword>
<dbReference type="NCBIfam" id="TIGR04183">
    <property type="entry name" value="Por_Secre_tail"/>
    <property type="match status" value="1"/>
</dbReference>
<name>H1XRW5_CALAY</name>
<dbReference type="eggNOG" id="COG1361">
    <property type="taxonomic scope" value="Bacteria"/>
</dbReference>
<dbReference type="HOGENOM" id="CLU_450330_0_0_0"/>
<dbReference type="Proteomes" id="UP000183868">
    <property type="component" value="Chromosome"/>
</dbReference>
<evidence type="ECO:0000313" key="5">
    <source>
        <dbReference type="Proteomes" id="UP000183868"/>
    </source>
</evidence>
<dbReference type="PaxDb" id="880073-Calab_1708"/>
<feature type="domain" description="FlgD/Vpr Ig-like" evidence="1">
    <location>
        <begin position="531"/>
        <end position="591"/>
    </location>
</feature>
<dbReference type="InterPro" id="IPR025965">
    <property type="entry name" value="FlgD/Vpr_Ig-like"/>
</dbReference>
<dbReference type="AlphaFoldDB" id="H1XRW5"/>
<dbReference type="EMBL" id="CP018099">
    <property type="protein sequence ID" value="APF17189.1"/>
    <property type="molecule type" value="Genomic_DNA"/>
</dbReference>
<proteinExistence type="predicted"/>
<dbReference type="RefSeq" id="WP_006928423.1">
    <property type="nucleotide sequence ID" value="NZ_CM001402.1"/>
</dbReference>
<dbReference type="Gene3D" id="2.60.40.4070">
    <property type="match status" value="1"/>
</dbReference>
<dbReference type="EMBL" id="CM001402">
    <property type="protein sequence ID" value="EHO41325.1"/>
    <property type="molecule type" value="Genomic_DNA"/>
</dbReference>
<evidence type="ECO:0000259" key="1">
    <source>
        <dbReference type="Pfam" id="PF13860"/>
    </source>
</evidence>
<dbReference type="Proteomes" id="UP000004671">
    <property type="component" value="Chromosome"/>
</dbReference>
<accession>H1XRW5</accession>
<protein>
    <submittedName>
        <fullName evidence="2">Por secretion system C-terminal sorting domain-containing protein</fullName>
    </submittedName>
</protein>
<evidence type="ECO:0000313" key="3">
    <source>
        <dbReference type="EMBL" id="EHO41325.1"/>
    </source>
</evidence>
<reference evidence="3 4" key="1">
    <citation type="submission" date="2011-09" db="EMBL/GenBank/DDBJ databases">
        <title>The permanent draft genome of Caldithrix abyssi DSM 13497.</title>
        <authorList>
            <consortium name="US DOE Joint Genome Institute (JGI-PGF)"/>
            <person name="Lucas S."/>
            <person name="Han J."/>
            <person name="Lapidus A."/>
            <person name="Bruce D."/>
            <person name="Goodwin L."/>
            <person name="Pitluck S."/>
            <person name="Peters L."/>
            <person name="Kyrpides N."/>
            <person name="Mavromatis K."/>
            <person name="Ivanova N."/>
            <person name="Mikhailova N."/>
            <person name="Chertkov O."/>
            <person name="Detter J.C."/>
            <person name="Tapia R."/>
            <person name="Han C."/>
            <person name="Land M."/>
            <person name="Hauser L."/>
            <person name="Markowitz V."/>
            <person name="Cheng J.-F."/>
            <person name="Hugenholtz P."/>
            <person name="Woyke T."/>
            <person name="Wu D."/>
            <person name="Spring S."/>
            <person name="Brambilla E."/>
            <person name="Klenk H.-P."/>
            <person name="Eisen J.A."/>
        </authorList>
    </citation>
    <scope>NUCLEOTIDE SEQUENCE [LARGE SCALE GENOMIC DNA]</scope>
    <source>
        <strain evidence="3 4">DSM 13497</strain>
    </source>
</reference>
<evidence type="ECO:0000313" key="4">
    <source>
        <dbReference type="Proteomes" id="UP000004671"/>
    </source>
</evidence>
<dbReference type="STRING" id="880073.Cabys_438"/>
<organism evidence="3 4">
    <name type="scientific">Caldithrix abyssi DSM 13497</name>
    <dbReference type="NCBI Taxonomy" id="880073"/>
    <lineage>
        <taxon>Bacteria</taxon>
        <taxon>Pseudomonadati</taxon>
        <taxon>Calditrichota</taxon>
        <taxon>Calditrichia</taxon>
        <taxon>Calditrichales</taxon>
        <taxon>Calditrichaceae</taxon>
        <taxon>Caldithrix</taxon>
    </lineage>
</organism>
<dbReference type="InParanoid" id="H1XRW5"/>
<sequence length="606" mass="67655" precursor="true">MKQNKSTRKMIKGWRLLLLLLIFLTSLSAQSLQEKLNRYATLNINEWLMYHSNQRLSITDYRTHYPSGGGFYPMASGVLIFEDGLVWAAKVHDGREPALRAGGCMFVSGVQPGWIVEEGNANQWPVAVAADEPGVRIYRWRKDFFEIDDAPLKDEVALLLEIEPDAVTNAQIDTLRRQYLRDLQEWPAEHGAPYYDRNRNGKYDADYDEPGILGADQLLWYVVNDANEARASQLFGSPPIGLEVQVTAWAYKVGLSQVAFRRYRIINKSGFLLDSMLVGQYVNCDIGYFGDDLVGCDSSLSYGFAYNGYPSDDVFNQFSMSPPALGIVLLQGPIVPQQGATGIQDFRQITDYENLPMTSFWYHGSGMATAPPSLGTYWGTLTVFANLLGFADYRYGHFEPFTNGAIPTSPWPLQGNPLSGQGEIDGANGYPLPGARMLMVNSGPFSMEPGAVQEVIYAFVAANPSAAGNHLDALANLMKIIPTLHKAYQAFLQFEAPVGPRQTTPPDTHDSTGVDYFILGDGYPNPFAQQVQLKLRLLNDLDVRLEVFNVLGQQVQTIYQGPLLKGDYVLQWDGKDRRGNDLPSGVYFVRLQHGPLMRWRKVILLK</sequence>
<dbReference type="InterPro" id="IPR026444">
    <property type="entry name" value="Secre_tail"/>
</dbReference>